<protein>
    <recommendedName>
        <fullName evidence="3">DNA topoisomerase</fullName>
        <ecNumber evidence="3">5.6.2.1</ecNumber>
    </recommendedName>
    <alternativeName>
        <fullName evidence="13">Omega-protein</fullName>
    </alternativeName>
    <alternativeName>
        <fullName evidence="12">Relaxing enzyme</fullName>
    </alternativeName>
    <alternativeName>
        <fullName evidence="10">Swivelase</fullName>
    </alternativeName>
    <alternativeName>
        <fullName evidence="11">Untwisting enzyme</fullName>
    </alternativeName>
</protein>
<dbReference type="InterPro" id="IPR034144">
    <property type="entry name" value="TOPRIM_TopoIII"/>
</dbReference>
<evidence type="ECO:0000256" key="8">
    <source>
        <dbReference type="ARBA" id="ARBA00023125"/>
    </source>
</evidence>
<dbReference type="SMART" id="SM00493">
    <property type="entry name" value="TOPRIM"/>
    <property type="match status" value="1"/>
</dbReference>
<dbReference type="InterPro" id="IPR003601">
    <property type="entry name" value="Topo_IA_2"/>
</dbReference>
<dbReference type="InterPro" id="IPR013498">
    <property type="entry name" value="Topo_IA_Znf"/>
</dbReference>
<keyword evidence="6" id="KW-0862">Zinc</keyword>
<dbReference type="EC" id="5.6.2.1" evidence="3"/>
<keyword evidence="4" id="KW-0677">Repeat</keyword>
<evidence type="ECO:0000256" key="3">
    <source>
        <dbReference type="ARBA" id="ARBA00012891"/>
    </source>
</evidence>
<proteinExistence type="inferred from homology"/>
<dbReference type="SMART" id="SM00437">
    <property type="entry name" value="TOP1Ac"/>
    <property type="match status" value="1"/>
</dbReference>
<dbReference type="Gene3D" id="1.10.290.10">
    <property type="entry name" value="Topoisomerase I, domain 4"/>
    <property type="match status" value="1"/>
</dbReference>
<dbReference type="InterPro" id="IPR013825">
    <property type="entry name" value="Topo_IA_cen_sub2"/>
</dbReference>
<dbReference type="SMART" id="SM00436">
    <property type="entry name" value="TOP1Bc"/>
    <property type="match status" value="1"/>
</dbReference>
<comment type="catalytic activity">
    <reaction evidence="1">
        <text>ATP-independent breakage of single-stranded DNA, followed by passage and rejoining.</text>
        <dbReference type="EC" id="5.6.2.1"/>
    </reaction>
</comment>
<dbReference type="AlphaFoldDB" id="A0A317CNG6"/>
<dbReference type="PROSITE" id="PS50880">
    <property type="entry name" value="TOPRIM"/>
    <property type="match status" value="1"/>
</dbReference>
<evidence type="ECO:0000256" key="1">
    <source>
        <dbReference type="ARBA" id="ARBA00000213"/>
    </source>
</evidence>
<dbReference type="GO" id="GO:0043597">
    <property type="term" value="C:cytoplasmic replication fork"/>
    <property type="evidence" value="ECO:0007669"/>
    <property type="project" value="TreeGrafter"/>
</dbReference>
<name>A0A317CNG6_9GAMM</name>
<dbReference type="Pfam" id="PF01751">
    <property type="entry name" value="Toprim"/>
    <property type="match status" value="1"/>
</dbReference>
<evidence type="ECO:0000256" key="6">
    <source>
        <dbReference type="ARBA" id="ARBA00022833"/>
    </source>
</evidence>
<dbReference type="GO" id="GO:0003677">
    <property type="term" value="F:DNA binding"/>
    <property type="evidence" value="ECO:0007669"/>
    <property type="project" value="UniProtKB-KW"/>
</dbReference>
<reference evidence="16 17" key="1">
    <citation type="submission" date="2018-05" db="EMBL/GenBank/DDBJ databases">
        <title>Leucothrix arctica sp. nov., isolated from Arctic seawater.</title>
        <authorList>
            <person name="Choi A."/>
            <person name="Baek K."/>
        </authorList>
    </citation>
    <scope>NUCLEOTIDE SEQUENCE [LARGE SCALE GENOMIC DNA]</scope>
    <source>
        <strain evidence="16 17">JCM 18388</strain>
    </source>
</reference>
<evidence type="ECO:0000256" key="5">
    <source>
        <dbReference type="ARBA" id="ARBA00022771"/>
    </source>
</evidence>
<keyword evidence="8" id="KW-0238">DNA-binding</keyword>
<dbReference type="PROSITE" id="PS52039">
    <property type="entry name" value="TOPO_IA_2"/>
    <property type="match status" value="1"/>
</dbReference>
<evidence type="ECO:0000256" key="7">
    <source>
        <dbReference type="ARBA" id="ARBA00023029"/>
    </source>
</evidence>
<dbReference type="GO" id="GO:0006281">
    <property type="term" value="P:DNA repair"/>
    <property type="evidence" value="ECO:0007669"/>
    <property type="project" value="TreeGrafter"/>
</dbReference>
<keyword evidence="9 16" id="KW-0413">Isomerase</keyword>
<dbReference type="InterPro" id="IPR006171">
    <property type="entry name" value="TOPRIM_dom"/>
</dbReference>
<evidence type="ECO:0000256" key="12">
    <source>
        <dbReference type="ARBA" id="ARBA00032235"/>
    </source>
</evidence>
<dbReference type="PRINTS" id="PR00417">
    <property type="entry name" value="PRTPISMRASEI"/>
</dbReference>
<dbReference type="Proteomes" id="UP000245539">
    <property type="component" value="Unassembled WGS sequence"/>
</dbReference>
<dbReference type="Gene3D" id="3.30.65.10">
    <property type="entry name" value="Bacterial Topoisomerase I, domain 1"/>
    <property type="match status" value="1"/>
</dbReference>
<dbReference type="GO" id="GO:0003917">
    <property type="term" value="F:DNA topoisomerase type I (single strand cut, ATP-independent) activity"/>
    <property type="evidence" value="ECO:0007669"/>
    <property type="project" value="UniProtKB-EC"/>
</dbReference>
<evidence type="ECO:0000256" key="10">
    <source>
        <dbReference type="ARBA" id="ARBA00030003"/>
    </source>
</evidence>
<dbReference type="GO" id="GO:0006310">
    <property type="term" value="P:DNA recombination"/>
    <property type="evidence" value="ECO:0007669"/>
    <property type="project" value="TreeGrafter"/>
</dbReference>
<evidence type="ECO:0000256" key="13">
    <source>
        <dbReference type="ARBA" id="ARBA00032877"/>
    </source>
</evidence>
<keyword evidence="5" id="KW-0863">Zinc-finger</keyword>
<comment type="caution">
    <text evidence="16">The sequence shown here is derived from an EMBL/GenBank/DDBJ whole genome shotgun (WGS) entry which is preliminary data.</text>
</comment>
<dbReference type="Pfam" id="PF01131">
    <property type="entry name" value="Topoisom_bac"/>
    <property type="match status" value="1"/>
</dbReference>
<dbReference type="Gene3D" id="1.10.460.10">
    <property type="entry name" value="Topoisomerase I, domain 2"/>
    <property type="match status" value="1"/>
</dbReference>
<accession>A0A317CNG6</accession>
<dbReference type="OrthoDB" id="9803554at2"/>
<dbReference type="GO" id="GO:0006265">
    <property type="term" value="P:DNA topological change"/>
    <property type="evidence" value="ECO:0007669"/>
    <property type="project" value="InterPro"/>
</dbReference>
<dbReference type="PANTHER" id="PTHR11390">
    <property type="entry name" value="PROKARYOTIC DNA TOPOISOMERASE"/>
    <property type="match status" value="1"/>
</dbReference>
<dbReference type="InterPro" id="IPR013826">
    <property type="entry name" value="Topo_IA_cen_sub3"/>
</dbReference>
<dbReference type="RefSeq" id="WP_109837381.1">
    <property type="nucleotide sequence ID" value="NZ_QGKM01000021.1"/>
</dbReference>
<dbReference type="InterPro" id="IPR013824">
    <property type="entry name" value="Topo_IA_cen_sub1"/>
</dbReference>
<dbReference type="PANTHER" id="PTHR11390:SF21">
    <property type="entry name" value="DNA TOPOISOMERASE 3-ALPHA"/>
    <property type="match status" value="1"/>
</dbReference>
<dbReference type="InterPro" id="IPR003602">
    <property type="entry name" value="Topo_IA_DNA-bd_dom"/>
</dbReference>
<evidence type="ECO:0000259" key="15">
    <source>
        <dbReference type="PROSITE" id="PS52039"/>
    </source>
</evidence>
<evidence type="ECO:0000256" key="2">
    <source>
        <dbReference type="ARBA" id="ARBA00009446"/>
    </source>
</evidence>
<dbReference type="EMBL" id="QGKM01000021">
    <property type="protein sequence ID" value="PWQ97860.1"/>
    <property type="molecule type" value="Genomic_DNA"/>
</dbReference>
<sequence length="664" mass="74646">MRLYIAEKKETAMSISVALGGPSVPDGICFDIGDEKVTWLSGHLLRLRKPEEHDEAYQKWSLDYLPMEWPISYTPQDQHREHLTEIIDLARSAEELVNAGEPDPEGQRLVDEVIEYARLDKPVLRILINDNNPAAILRASLSMGSNNLYRGMSLSALARAVCDQHYGFNLTRAYTLLARKQGYVGMLSVGRVQTPILGLIVARDKAHDEYRPYQYQSVEATIEVQGKQLTARYIPKAGDLVDPSQRLIDASFADQLVAELSNAPVKIDAVTTQEHKVAPPLPHSLLSLQAEAAGKFGYAPRVVLEITQRLRDQYKAITYNRSDCRYLSAERYREASVLLDKLKTAFPEAEVCDSQRRSAAFDSDKVAAHHAIIPTVSVPDVGQLSGAELRIYKLISSAYMAQFYPEQRLRVTEINVRIGDHAFKTLGKVAVDQGWRAITDWDEASDRFEDIPENNLELITHFDRGKLLSIKTNTQQTLPPPRYTMKTLLLDLTRVANYVTDPEIKRLLLEKDATQHGESVGIGTPGTRHGHIETLFSREYIEERDGVVISTSIGREFHDALPAFAVKPDLTALWHQKQRLIESGLLDYQELIDEVDGIIADEIERVKAQGLDLHVNTLSCPVCAKGHLVLRQNKQKTPFWGCSEFPKCRATYSDVKGKPLLDDD</sequence>
<dbReference type="CDD" id="cd03362">
    <property type="entry name" value="TOPRIM_TopoIA_TopoIII"/>
    <property type="match status" value="1"/>
</dbReference>
<organism evidence="16 17">
    <name type="scientific">Leucothrix pacifica</name>
    <dbReference type="NCBI Taxonomy" id="1247513"/>
    <lineage>
        <taxon>Bacteria</taxon>
        <taxon>Pseudomonadati</taxon>
        <taxon>Pseudomonadota</taxon>
        <taxon>Gammaproteobacteria</taxon>
        <taxon>Thiotrichales</taxon>
        <taxon>Thiotrichaceae</taxon>
        <taxon>Leucothrix</taxon>
    </lineage>
</organism>
<keyword evidence="17" id="KW-1185">Reference proteome</keyword>
<feature type="domain" description="Topo IA-type catalytic" evidence="15">
    <location>
        <begin position="149"/>
        <end position="604"/>
    </location>
</feature>
<dbReference type="Gene3D" id="3.40.50.140">
    <property type="match status" value="1"/>
</dbReference>
<dbReference type="GO" id="GO:0008270">
    <property type="term" value="F:zinc ion binding"/>
    <property type="evidence" value="ECO:0007669"/>
    <property type="project" value="UniProtKB-KW"/>
</dbReference>
<dbReference type="InterPro" id="IPR023405">
    <property type="entry name" value="Topo_IA_core_domain"/>
</dbReference>
<keyword evidence="7" id="KW-0799">Topoisomerase</keyword>
<dbReference type="Pfam" id="PF01396">
    <property type="entry name" value="Zn_ribbon_Top1"/>
    <property type="match status" value="1"/>
</dbReference>
<evidence type="ECO:0000313" key="17">
    <source>
        <dbReference type="Proteomes" id="UP000245539"/>
    </source>
</evidence>
<evidence type="ECO:0000259" key="14">
    <source>
        <dbReference type="PROSITE" id="PS50880"/>
    </source>
</evidence>
<keyword evidence="5" id="KW-0479">Metal-binding</keyword>
<feature type="domain" description="Toprim" evidence="14">
    <location>
        <begin position="1"/>
        <end position="132"/>
    </location>
</feature>
<evidence type="ECO:0000256" key="9">
    <source>
        <dbReference type="ARBA" id="ARBA00023235"/>
    </source>
</evidence>
<comment type="similarity">
    <text evidence="2">Belongs to the type IA topoisomerase family.</text>
</comment>
<evidence type="ECO:0000313" key="16">
    <source>
        <dbReference type="EMBL" id="PWQ97860.1"/>
    </source>
</evidence>
<dbReference type="Gene3D" id="2.70.20.10">
    <property type="entry name" value="Topoisomerase I, domain 3"/>
    <property type="match status" value="1"/>
</dbReference>
<dbReference type="SUPFAM" id="SSF56712">
    <property type="entry name" value="Prokaryotic type I DNA topoisomerase"/>
    <property type="match status" value="1"/>
</dbReference>
<dbReference type="InterPro" id="IPR013497">
    <property type="entry name" value="Topo_IA_cen"/>
</dbReference>
<dbReference type="InterPro" id="IPR000380">
    <property type="entry name" value="Topo_IA"/>
</dbReference>
<evidence type="ECO:0000256" key="4">
    <source>
        <dbReference type="ARBA" id="ARBA00022737"/>
    </source>
</evidence>
<evidence type="ECO:0000256" key="11">
    <source>
        <dbReference type="ARBA" id="ARBA00031985"/>
    </source>
</evidence>
<gene>
    <name evidence="16" type="ORF">DKW60_09280</name>
</gene>